<protein>
    <submittedName>
        <fullName evidence="1">DUF433 domain-containing protein</fullName>
    </submittedName>
</protein>
<accession>A0A937RKZ6</accession>
<dbReference type="Gene3D" id="1.10.10.10">
    <property type="entry name" value="Winged helix-like DNA-binding domain superfamily/Winged helix DNA-binding domain"/>
    <property type="match status" value="1"/>
</dbReference>
<comment type="caution">
    <text evidence="1">The sequence shown here is derived from an EMBL/GenBank/DDBJ whole genome shotgun (WGS) entry which is preliminary data.</text>
</comment>
<dbReference type="InterPro" id="IPR036388">
    <property type="entry name" value="WH-like_DNA-bd_sf"/>
</dbReference>
<dbReference type="InterPro" id="IPR009057">
    <property type="entry name" value="Homeodomain-like_sf"/>
</dbReference>
<sequence>MPERARAARRRFPPRGGHDAGVAVTVLDRELYSMGEAAHLLSVKPARLRAWVDGYTRGQTHYEPVIRSERTGSELLTWGEFVEAGYLREYRVHGVSLQKMRVVVQRLRERFGVPYPLAHARPYVFQRDIVLEVQEELGLDSGLVMVRRVRDGQLVLAQKAQDFFGKVEFAAGAGTADDDEAVRLRPDSSAPQVVLDPLRGLGSPVVRNTRTANLYELWSAGESIAEIAEAYELPNGDVEAAVRYESRLRDQEAVA</sequence>
<dbReference type="EMBL" id="JAEACQ010000184">
    <property type="protein sequence ID" value="MBL7628343.1"/>
    <property type="molecule type" value="Genomic_DNA"/>
</dbReference>
<evidence type="ECO:0000313" key="2">
    <source>
        <dbReference type="Proteomes" id="UP000604475"/>
    </source>
</evidence>
<gene>
    <name evidence="1" type="ORF">I7412_14520</name>
</gene>
<proteinExistence type="predicted"/>
<dbReference type="SUPFAM" id="SSF46689">
    <property type="entry name" value="Homeodomain-like"/>
    <property type="match status" value="1"/>
</dbReference>
<dbReference type="Proteomes" id="UP000604475">
    <property type="component" value="Unassembled WGS sequence"/>
</dbReference>
<dbReference type="InterPro" id="IPR007367">
    <property type="entry name" value="DUF433"/>
</dbReference>
<dbReference type="Pfam" id="PF04255">
    <property type="entry name" value="DUF433"/>
    <property type="match status" value="1"/>
</dbReference>
<organism evidence="1 2">
    <name type="scientific">Frankia nepalensis</name>
    <dbReference type="NCBI Taxonomy" id="1836974"/>
    <lineage>
        <taxon>Bacteria</taxon>
        <taxon>Bacillati</taxon>
        <taxon>Actinomycetota</taxon>
        <taxon>Actinomycetes</taxon>
        <taxon>Frankiales</taxon>
        <taxon>Frankiaceae</taxon>
        <taxon>Frankia</taxon>
    </lineage>
</organism>
<evidence type="ECO:0000313" key="1">
    <source>
        <dbReference type="EMBL" id="MBL7628343.1"/>
    </source>
</evidence>
<dbReference type="AlphaFoldDB" id="A0A937RKZ6"/>
<name>A0A937RKZ6_9ACTN</name>
<keyword evidence="2" id="KW-1185">Reference proteome</keyword>
<reference evidence="1" key="1">
    <citation type="submission" date="2020-12" db="EMBL/GenBank/DDBJ databases">
        <title>Genomic characterization of non-nitrogen-fixing Frankia strains.</title>
        <authorList>
            <person name="Carlos-Shanley C."/>
            <person name="Guerra T."/>
            <person name="Hahn D."/>
        </authorList>
    </citation>
    <scope>NUCLEOTIDE SEQUENCE</scope>
    <source>
        <strain evidence="1">CN6</strain>
    </source>
</reference>